<dbReference type="InParanoid" id="A0A0C3NJX4"/>
<evidence type="ECO:0000313" key="3">
    <source>
        <dbReference type="Proteomes" id="UP000054217"/>
    </source>
</evidence>
<dbReference type="Proteomes" id="UP000054217">
    <property type="component" value="Unassembled WGS sequence"/>
</dbReference>
<dbReference type="AlphaFoldDB" id="A0A0C3NJX4"/>
<feature type="compositionally biased region" description="Pro residues" evidence="1">
    <location>
        <begin position="285"/>
        <end position="295"/>
    </location>
</feature>
<reference evidence="2 3" key="1">
    <citation type="submission" date="2014-04" db="EMBL/GenBank/DDBJ databases">
        <authorList>
            <consortium name="DOE Joint Genome Institute"/>
            <person name="Kuo A."/>
            <person name="Kohler A."/>
            <person name="Costa M.D."/>
            <person name="Nagy L.G."/>
            <person name="Floudas D."/>
            <person name="Copeland A."/>
            <person name="Barry K.W."/>
            <person name="Cichocki N."/>
            <person name="Veneault-Fourrey C."/>
            <person name="LaButti K."/>
            <person name="Lindquist E.A."/>
            <person name="Lipzen A."/>
            <person name="Lundell T."/>
            <person name="Morin E."/>
            <person name="Murat C."/>
            <person name="Sun H."/>
            <person name="Tunlid A."/>
            <person name="Henrissat B."/>
            <person name="Grigoriev I.V."/>
            <person name="Hibbett D.S."/>
            <person name="Martin F."/>
            <person name="Nordberg H.P."/>
            <person name="Cantor M.N."/>
            <person name="Hua S.X."/>
        </authorList>
    </citation>
    <scope>NUCLEOTIDE SEQUENCE [LARGE SCALE GENOMIC DNA]</scope>
    <source>
        <strain evidence="2 3">Marx 270</strain>
    </source>
</reference>
<feature type="compositionally biased region" description="Polar residues" evidence="1">
    <location>
        <begin position="1"/>
        <end position="12"/>
    </location>
</feature>
<organism evidence="2 3">
    <name type="scientific">Pisolithus tinctorius Marx 270</name>
    <dbReference type="NCBI Taxonomy" id="870435"/>
    <lineage>
        <taxon>Eukaryota</taxon>
        <taxon>Fungi</taxon>
        <taxon>Dikarya</taxon>
        <taxon>Basidiomycota</taxon>
        <taxon>Agaricomycotina</taxon>
        <taxon>Agaricomycetes</taxon>
        <taxon>Agaricomycetidae</taxon>
        <taxon>Boletales</taxon>
        <taxon>Sclerodermatineae</taxon>
        <taxon>Pisolithaceae</taxon>
        <taxon>Pisolithus</taxon>
    </lineage>
</organism>
<accession>A0A0C3NJX4</accession>
<gene>
    <name evidence="2" type="ORF">M404DRAFT_33757</name>
</gene>
<dbReference type="EMBL" id="KN832057">
    <property type="protein sequence ID" value="KIN95955.1"/>
    <property type="molecule type" value="Genomic_DNA"/>
</dbReference>
<proteinExistence type="predicted"/>
<sequence length="441" mass="49291">MDSQYDTDNGYNDSSLTDLDDGGSIFNQGMEQSVIGDEDQESFDIDELEVLVCRQKDWKESGKMKKLMILQSILRELHELEKNRELSHAEMQLKAGLVTSWLKKPLHAWKPCITLWSGYKYSVQSMVWELYHDHIQRKLAVMRGDNEDGEGTRAIAVYQQALTLVIQEDLSDKQLAAVQDIADKWNGMEEPTPEMKARIDFNQDIADGTVFNKIHNIEGSWWEYLSEAFKEDRISTDEDNPHTEGNLQKKTVCTIKVDPVTLVMDADGSISIPEIEATYSTENLIPPPPPPPFEISPPVEELIPPPPPPVDTAEVAAKPEEIPPPPLPAEDIKDEDEDHLLLPPSSDDDKTDNDLTPPPPPSSEDCSMSDEPIPPPPLPTDESDSHSLIALPARHDLSDEEKAQMELDGFIHPGTDIAGKHSDNVGTARLTSKQYTGQFID</sequence>
<evidence type="ECO:0000256" key="1">
    <source>
        <dbReference type="SAM" id="MobiDB-lite"/>
    </source>
</evidence>
<dbReference type="OrthoDB" id="2682206at2759"/>
<dbReference type="HOGENOM" id="CLU_050566_0_0_1"/>
<name>A0A0C3NJX4_PISTI</name>
<evidence type="ECO:0000313" key="2">
    <source>
        <dbReference type="EMBL" id="KIN95955.1"/>
    </source>
</evidence>
<reference evidence="3" key="2">
    <citation type="submission" date="2015-01" db="EMBL/GenBank/DDBJ databases">
        <title>Evolutionary Origins and Diversification of the Mycorrhizal Mutualists.</title>
        <authorList>
            <consortium name="DOE Joint Genome Institute"/>
            <consortium name="Mycorrhizal Genomics Consortium"/>
            <person name="Kohler A."/>
            <person name="Kuo A."/>
            <person name="Nagy L.G."/>
            <person name="Floudas D."/>
            <person name="Copeland A."/>
            <person name="Barry K.W."/>
            <person name="Cichocki N."/>
            <person name="Veneault-Fourrey C."/>
            <person name="LaButti K."/>
            <person name="Lindquist E.A."/>
            <person name="Lipzen A."/>
            <person name="Lundell T."/>
            <person name="Morin E."/>
            <person name="Murat C."/>
            <person name="Riley R."/>
            <person name="Ohm R."/>
            <person name="Sun H."/>
            <person name="Tunlid A."/>
            <person name="Henrissat B."/>
            <person name="Grigoriev I.V."/>
            <person name="Hibbett D.S."/>
            <person name="Martin F."/>
        </authorList>
    </citation>
    <scope>NUCLEOTIDE SEQUENCE [LARGE SCALE GENOMIC DNA]</scope>
    <source>
        <strain evidence="3">Marx 270</strain>
    </source>
</reference>
<feature type="region of interest" description="Disordered" evidence="1">
    <location>
        <begin position="281"/>
        <end position="395"/>
    </location>
</feature>
<feature type="region of interest" description="Disordered" evidence="1">
    <location>
        <begin position="1"/>
        <end position="20"/>
    </location>
</feature>
<protein>
    <submittedName>
        <fullName evidence="2">Uncharacterized protein</fullName>
    </submittedName>
</protein>
<keyword evidence="3" id="KW-1185">Reference proteome</keyword>